<dbReference type="EMBL" id="CP022515">
    <property type="protein sequence ID" value="ASO06505.1"/>
    <property type="molecule type" value="Genomic_DNA"/>
</dbReference>
<evidence type="ECO:0000313" key="2">
    <source>
        <dbReference type="Proteomes" id="UP000204551"/>
    </source>
</evidence>
<sequence>MLKGNSKSELYPIIGKLLYSIAIFDKKVEMDQVEQLKKNVRQFWLSEDELDNNLEVDMIDQIEIVFDYLHRQGKESQIYFDEFVDYYREHSNKFTRKIKQLILKTAHCIARSTAVKNKSKQTLLAKLWILLD</sequence>
<organism evidence="1 2">
    <name type="scientific">Arenibacter algicola</name>
    <dbReference type="NCBI Taxonomy" id="616991"/>
    <lineage>
        <taxon>Bacteria</taxon>
        <taxon>Pseudomonadati</taxon>
        <taxon>Bacteroidota</taxon>
        <taxon>Flavobacteriia</taxon>
        <taxon>Flavobacteriales</taxon>
        <taxon>Flavobacteriaceae</taxon>
        <taxon>Arenibacter</taxon>
    </lineage>
</organism>
<accession>A0A221UYR7</accession>
<evidence type="ECO:0000313" key="1">
    <source>
        <dbReference type="EMBL" id="ASO06505.1"/>
    </source>
</evidence>
<dbReference type="Proteomes" id="UP000204551">
    <property type="component" value="Chromosome"/>
</dbReference>
<reference evidence="1 2" key="1">
    <citation type="submission" date="2017-07" db="EMBL/GenBank/DDBJ databases">
        <title>Genome Sequence of Arenibacter algicola Strain SMS7 Isolated from a culture of the Diatom Skeletonema marinoi.</title>
        <authorList>
            <person name="Topel M."/>
            <person name="Pinder M.I.M."/>
            <person name="Johansson O.N."/>
            <person name="Kourtchenko O."/>
            <person name="Godhe A."/>
            <person name="Clarke A.K."/>
        </authorList>
    </citation>
    <scope>NUCLEOTIDE SEQUENCE [LARGE SCALE GENOMIC DNA]</scope>
    <source>
        <strain evidence="1 2">SMS7</strain>
    </source>
</reference>
<proteinExistence type="predicted"/>
<dbReference type="RefSeq" id="WP_093978983.1">
    <property type="nucleotide sequence ID" value="NZ_CP022515.1"/>
</dbReference>
<name>A0A221UYR7_9FLAO</name>
<dbReference type="KEGG" id="aalg:AREALGSMS7_03074"/>
<dbReference type="AlphaFoldDB" id="A0A221UYR7"/>
<gene>
    <name evidence="1" type="ORF">AREALGSMS7_03074</name>
</gene>
<protein>
    <submittedName>
        <fullName evidence="1">Uncharacterized protein</fullName>
    </submittedName>
</protein>